<dbReference type="Proteomes" id="UP001500729">
    <property type="component" value="Unassembled WGS sequence"/>
</dbReference>
<dbReference type="SUPFAM" id="SSF56784">
    <property type="entry name" value="HAD-like"/>
    <property type="match status" value="1"/>
</dbReference>
<reference evidence="3" key="1">
    <citation type="journal article" date="2019" name="Int. J. Syst. Evol. Microbiol.">
        <title>The Global Catalogue of Microorganisms (GCM) 10K type strain sequencing project: providing services to taxonomists for standard genome sequencing and annotation.</title>
        <authorList>
            <consortium name="The Broad Institute Genomics Platform"/>
            <consortium name="The Broad Institute Genome Sequencing Center for Infectious Disease"/>
            <person name="Wu L."/>
            <person name="Ma J."/>
        </authorList>
    </citation>
    <scope>NUCLEOTIDE SEQUENCE [LARGE SCALE GENOMIC DNA]</scope>
    <source>
        <strain evidence="3">JCM 10303</strain>
    </source>
</reference>
<accession>A0ABP3NRI0</accession>
<evidence type="ECO:0000313" key="3">
    <source>
        <dbReference type="Proteomes" id="UP001500729"/>
    </source>
</evidence>
<dbReference type="RefSeq" id="WP_011874556.1">
    <property type="nucleotide sequence ID" value="NZ_BAAAGS010000047.1"/>
</dbReference>
<gene>
    <name evidence="2" type="ORF">GCM10009533_54750</name>
</gene>
<evidence type="ECO:0000313" key="2">
    <source>
        <dbReference type="EMBL" id="GAA0549163.1"/>
    </source>
</evidence>
<dbReference type="InterPro" id="IPR007484">
    <property type="entry name" value="Peptidase_M28"/>
</dbReference>
<dbReference type="PANTHER" id="PTHR12147">
    <property type="entry name" value="METALLOPEPTIDASE M28 FAMILY MEMBER"/>
    <property type="match status" value="1"/>
</dbReference>
<dbReference type="Pfam" id="PF04389">
    <property type="entry name" value="Peptidase_M28"/>
    <property type="match status" value="1"/>
</dbReference>
<dbReference type="SUPFAM" id="SSF53187">
    <property type="entry name" value="Zn-dependent exopeptidases"/>
    <property type="match status" value="1"/>
</dbReference>
<dbReference type="CDD" id="cd01427">
    <property type="entry name" value="HAD_like"/>
    <property type="match status" value="1"/>
</dbReference>
<dbReference type="Gene3D" id="3.40.630.10">
    <property type="entry name" value="Zn peptidases"/>
    <property type="match status" value="1"/>
</dbReference>
<name>A0ABP3NRI0_SACER</name>
<dbReference type="InterPro" id="IPR036412">
    <property type="entry name" value="HAD-like_sf"/>
</dbReference>
<evidence type="ECO:0000259" key="1">
    <source>
        <dbReference type="Pfam" id="PF04389"/>
    </source>
</evidence>
<sequence>MSEHDCTAVFFDLGDTLASVAVGPDGRTIVELKVFDDVRPILDDLRELGCPLGLISNPGAISHDEVDRWLHTSDLASVLEPELIVLGRKDSPRLFRTAARLAGDPSVATSVFVGEDATERAFAREAGFRVAPHPRLARAVVESGGPLTFLRATVPEGGAWAEAFDRCGAVACDVTPGPPTTVLGVGTSNSVQALEGLGWRVERLGGPGLPATTDLYLIRDLDVSAVGVLGRKLGDDNAILASTGQDVLLAVPGGSEVEDLHLAAGQHGHNLKLTPLSGLGKRPVDLGREPAVATGLGTAALERTEADVLERTVTATRVQDIIARYTGGATADGPPLRSRHILHADNATAVDRAVAELAAMDSMVSVRRHRFSHQGRAYENVEGELPGSGLEGVVVISAHLDSTAARQPGFRAASDPAPGADDDGSGLAGVLAAADAVCRLARTLGSARRTVRFVLFNAEEHGLVGSRAYARDQAAQGVPITAVFQMDMIGWDARSGRSWELHAGFSGDRDVERASQALGKLVAEEASAVSPDLLAPQRYGGTIADPAETRSDHHSFHLHGRPACLASEDFFIGPDRDSEPDANPNYHLPADKAVEVDFIADIARAVTAAAWVTATRPAR</sequence>
<proteinExistence type="predicted"/>
<dbReference type="InterPro" id="IPR045175">
    <property type="entry name" value="M28_fam"/>
</dbReference>
<comment type="caution">
    <text evidence="2">The sequence shown here is derived from an EMBL/GenBank/DDBJ whole genome shotgun (WGS) entry which is preliminary data.</text>
</comment>
<organism evidence="2 3">
    <name type="scientific">Saccharopolyspora erythraea</name>
    <name type="common">Streptomyces erythraeus</name>
    <dbReference type="NCBI Taxonomy" id="1836"/>
    <lineage>
        <taxon>Bacteria</taxon>
        <taxon>Bacillati</taxon>
        <taxon>Actinomycetota</taxon>
        <taxon>Actinomycetes</taxon>
        <taxon>Pseudonocardiales</taxon>
        <taxon>Pseudonocardiaceae</taxon>
        <taxon>Saccharopolyspora</taxon>
    </lineage>
</organism>
<keyword evidence="3" id="KW-1185">Reference proteome</keyword>
<dbReference type="Gene3D" id="3.40.50.1000">
    <property type="entry name" value="HAD superfamily/HAD-like"/>
    <property type="match status" value="1"/>
</dbReference>
<feature type="domain" description="Peptidase M28" evidence="1">
    <location>
        <begin position="380"/>
        <end position="596"/>
    </location>
</feature>
<dbReference type="InterPro" id="IPR023214">
    <property type="entry name" value="HAD_sf"/>
</dbReference>
<dbReference type="EMBL" id="BAAAGS010000047">
    <property type="protein sequence ID" value="GAA0549163.1"/>
    <property type="molecule type" value="Genomic_DNA"/>
</dbReference>
<protein>
    <recommendedName>
        <fullName evidence="1">Peptidase M28 domain-containing protein</fullName>
    </recommendedName>
</protein>
<dbReference type="PANTHER" id="PTHR12147:SF26">
    <property type="entry name" value="PEPTIDASE M28 DOMAIN-CONTAINING PROTEIN"/>
    <property type="match status" value="1"/>
</dbReference>